<reference evidence="3" key="1">
    <citation type="submission" date="2009-12" db="EMBL/GenBank/DDBJ databases">
        <title>Complete sequence of Treponema primitia strain ZAS-2.</title>
        <authorList>
            <person name="Tetu S.G."/>
            <person name="Matson E."/>
            <person name="Ren Q."/>
            <person name="Seshadri R."/>
            <person name="Elbourne L."/>
            <person name="Hassan K.A."/>
            <person name="Durkin A."/>
            <person name="Radune D."/>
            <person name="Mohamoud Y."/>
            <person name="Shay R."/>
            <person name="Jin S."/>
            <person name="Zhang X."/>
            <person name="Lucey K."/>
            <person name="Ballor N.R."/>
            <person name="Ottesen E."/>
            <person name="Rosenthal R."/>
            <person name="Allen A."/>
            <person name="Leadbetter J.R."/>
            <person name="Paulsen I.T."/>
        </authorList>
    </citation>
    <scope>NUCLEOTIDE SEQUENCE [LARGE SCALE GENOMIC DNA]</scope>
    <source>
        <strain evidence="3">ATCC BAA-887 / DSM 12427 / ZAS-2</strain>
    </source>
</reference>
<organism evidence="2 3">
    <name type="scientific">Treponema primitia (strain ATCC BAA-887 / DSM 12427 / ZAS-2)</name>
    <dbReference type="NCBI Taxonomy" id="545694"/>
    <lineage>
        <taxon>Bacteria</taxon>
        <taxon>Pseudomonadati</taxon>
        <taxon>Spirochaetota</taxon>
        <taxon>Spirochaetia</taxon>
        <taxon>Spirochaetales</taxon>
        <taxon>Treponemataceae</taxon>
        <taxon>Treponema</taxon>
    </lineage>
</organism>
<keyword evidence="2" id="KW-0449">Lipoprotein</keyword>
<feature type="compositionally biased region" description="Basic and acidic residues" evidence="1">
    <location>
        <begin position="224"/>
        <end position="243"/>
    </location>
</feature>
<dbReference type="HOGENOM" id="CLU_685021_0_0_12"/>
<dbReference type="KEGG" id="tpi:TREPR_1734"/>
<reference evidence="2 3" key="2">
    <citation type="journal article" date="2011" name="ISME J.">
        <title>RNA-seq reveals cooperative metabolic interactions between two termite-gut spirochete species in co-culture.</title>
        <authorList>
            <person name="Rosenthal A.Z."/>
            <person name="Matson E.G."/>
            <person name="Eldar A."/>
            <person name="Leadbetter J.R."/>
        </authorList>
    </citation>
    <scope>NUCLEOTIDE SEQUENCE [LARGE SCALE GENOMIC DNA]</scope>
    <source>
        <strain evidence="3">ATCC BAA-887 / DSM 12427 / ZAS-2</strain>
    </source>
</reference>
<dbReference type="EMBL" id="CP001843">
    <property type="protein sequence ID" value="AEF84956.1"/>
    <property type="molecule type" value="Genomic_DNA"/>
</dbReference>
<accession>F5YMT6</accession>
<evidence type="ECO:0000313" key="2">
    <source>
        <dbReference type="EMBL" id="AEF84956.1"/>
    </source>
</evidence>
<evidence type="ECO:0000256" key="1">
    <source>
        <dbReference type="SAM" id="MobiDB-lite"/>
    </source>
</evidence>
<proteinExistence type="predicted"/>
<dbReference type="STRING" id="545694.TREPR_1734"/>
<dbReference type="AlphaFoldDB" id="F5YMT6"/>
<sequence length="456" mass="49590">MILKKFPVSSVFLWLLIMAGCATTIPVEVTRLPTLDTGGIERLAVEPFDPGETGAAQIARDLTNLINEAVLATKVFTLVSWEEFSRVRNSAGSYAGSSAGSYAGSSAGSYAGSSGGSIANFADAVISGELTRYEAAVNTRQDERVNARGLSYKVTQYKQELTLSYVFRLTRTRDGSVIGQISREGSDEGVWEDSRNKVPHERDVARSIIADLTKTLGKDIAPWKEKENRTLEKDKARDPRMKEANSQAKARHYRSAFTIYKEVYQDSGNFAAGFNAAILAEALGNHGEALELMGRLVKETGNPRAGTELERMKRTLAEAREAEEKFNSPLVGGPTTNAIRKVLEALQTQLPWNSTIAVLNTDSADQQLSDYIVEELSAGLARTVGLTMADRGKLSLRRAEHPGELSDEAAISIGRMLGCRIVITCALVGSGNQRRLLVKTFVVETGALTYQASEEI</sequence>
<name>F5YMT6_TREPZ</name>
<evidence type="ECO:0000313" key="3">
    <source>
        <dbReference type="Proteomes" id="UP000009223"/>
    </source>
</evidence>
<feature type="region of interest" description="Disordered" evidence="1">
    <location>
        <begin position="224"/>
        <end position="249"/>
    </location>
</feature>
<dbReference type="RefSeq" id="WP_015708393.1">
    <property type="nucleotide sequence ID" value="NC_015578.1"/>
</dbReference>
<keyword evidence="3" id="KW-1185">Reference proteome</keyword>
<dbReference type="OrthoDB" id="367477at2"/>
<protein>
    <submittedName>
        <fullName evidence="2">Putative lipoprotein</fullName>
    </submittedName>
</protein>
<dbReference type="PROSITE" id="PS51257">
    <property type="entry name" value="PROKAR_LIPOPROTEIN"/>
    <property type="match status" value="1"/>
</dbReference>
<dbReference type="eggNOG" id="COG2063">
    <property type="taxonomic scope" value="Bacteria"/>
</dbReference>
<gene>
    <name evidence="2" type="ordered locus">TREPR_1734</name>
</gene>
<dbReference type="Proteomes" id="UP000009223">
    <property type="component" value="Chromosome"/>
</dbReference>